<evidence type="ECO:0000313" key="2">
    <source>
        <dbReference type="Proteomes" id="UP000827092"/>
    </source>
</evidence>
<keyword evidence="2" id="KW-1185">Reference proteome</keyword>
<gene>
    <name evidence="1" type="ORF">JTE90_003840</name>
</gene>
<dbReference type="Proteomes" id="UP000827092">
    <property type="component" value="Unassembled WGS sequence"/>
</dbReference>
<sequence>MKVLLQYLDSRKVREVTNNTDLHTIVQETFSLEEQTYILQKFDEDFNDYFDWEDLTDLNDKDKFKVVVKVLQNSNLQTQSLTLDSCSAEEIAESAVQDVITLPLRLQQWPHKVVLQFGNFSSSLKEELAAGKWLNWERSR</sequence>
<reference evidence="1 2" key="1">
    <citation type="journal article" date="2022" name="Nat. Ecol. Evol.">
        <title>A masculinizing supergene underlies an exaggerated male reproductive morph in a spider.</title>
        <authorList>
            <person name="Hendrickx F."/>
            <person name="De Corte Z."/>
            <person name="Sonet G."/>
            <person name="Van Belleghem S.M."/>
            <person name="Kostlbacher S."/>
            <person name="Vangestel C."/>
        </authorList>
    </citation>
    <scope>NUCLEOTIDE SEQUENCE [LARGE SCALE GENOMIC DNA]</scope>
    <source>
        <strain evidence="1">W744_W776</strain>
    </source>
</reference>
<proteinExistence type="predicted"/>
<accession>A0AAV6TLC2</accession>
<dbReference type="AlphaFoldDB" id="A0AAV6TLC2"/>
<protein>
    <submittedName>
        <fullName evidence="1">Uncharacterized protein</fullName>
    </submittedName>
</protein>
<organism evidence="1 2">
    <name type="scientific">Oedothorax gibbosus</name>
    <dbReference type="NCBI Taxonomy" id="931172"/>
    <lineage>
        <taxon>Eukaryota</taxon>
        <taxon>Metazoa</taxon>
        <taxon>Ecdysozoa</taxon>
        <taxon>Arthropoda</taxon>
        <taxon>Chelicerata</taxon>
        <taxon>Arachnida</taxon>
        <taxon>Araneae</taxon>
        <taxon>Araneomorphae</taxon>
        <taxon>Entelegynae</taxon>
        <taxon>Araneoidea</taxon>
        <taxon>Linyphiidae</taxon>
        <taxon>Erigoninae</taxon>
        <taxon>Oedothorax</taxon>
    </lineage>
</organism>
<name>A0AAV6TLC2_9ARAC</name>
<comment type="caution">
    <text evidence="1">The sequence shown here is derived from an EMBL/GenBank/DDBJ whole genome shotgun (WGS) entry which is preliminary data.</text>
</comment>
<evidence type="ECO:0000313" key="1">
    <source>
        <dbReference type="EMBL" id="KAG8172364.1"/>
    </source>
</evidence>
<dbReference type="EMBL" id="JAFNEN010002790">
    <property type="protein sequence ID" value="KAG8172364.1"/>
    <property type="molecule type" value="Genomic_DNA"/>
</dbReference>